<gene>
    <name evidence="1" type="ORF">CJF39_02105</name>
</gene>
<organism evidence="1 2">
    <name type="scientific">Pseudomonas lundensis</name>
    <dbReference type="NCBI Taxonomy" id="86185"/>
    <lineage>
        <taxon>Bacteria</taxon>
        <taxon>Pseudomonadati</taxon>
        <taxon>Pseudomonadota</taxon>
        <taxon>Gammaproteobacteria</taxon>
        <taxon>Pseudomonadales</taxon>
        <taxon>Pseudomonadaceae</taxon>
        <taxon>Pseudomonas</taxon>
    </lineage>
</organism>
<dbReference type="EMBL" id="NQKI01000002">
    <property type="protein sequence ID" value="OZY61058.1"/>
    <property type="molecule type" value="Genomic_DNA"/>
</dbReference>
<name>A0A266NEZ4_9PSED</name>
<sequence>MAAFLAIRRAVYSVGAGTKRGQRGQYFCKRCRQAANPFANGLRRSIWQPMAAARDTIFRT</sequence>
<reference evidence="1 2" key="1">
    <citation type="submission" date="2017-08" db="EMBL/GenBank/DDBJ databases">
        <title>Genomic and metabolic characterisation of spoilage-associated Pseudomonas species.</title>
        <authorList>
            <person name="Stanborough T."/>
            <person name="Fegan N."/>
            <person name="Powell S.M."/>
            <person name="Singh T."/>
            <person name="Tamplin M.L."/>
            <person name="Chandry P.S."/>
        </authorList>
    </citation>
    <scope>NUCLEOTIDE SEQUENCE [LARGE SCALE GENOMIC DNA]</scope>
    <source>
        <strain evidence="1 2">L1802</strain>
    </source>
</reference>
<protein>
    <submittedName>
        <fullName evidence="1">Uncharacterized protein</fullName>
    </submittedName>
</protein>
<dbReference type="AlphaFoldDB" id="A0A266NEZ4"/>
<evidence type="ECO:0000313" key="2">
    <source>
        <dbReference type="Proteomes" id="UP000215788"/>
    </source>
</evidence>
<evidence type="ECO:0000313" key="1">
    <source>
        <dbReference type="EMBL" id="OZY61058.1"/>
    </source>
</evidence>
<comment type="caution">
    <text evidence="1">The sequence shown here is derived from an EMBL/GenBank/DDBJ whole genome shotgun (WGS) entry which is preliminary data.</text>
</comment>
<dbReference type="Proteomes" id="UP000215788">
    <property type="component" value="Unassembled WGS sequence"/>
</dbReference>
<accession>A0A266NEZ4</accession>
<proteinExistence type="predicted"/>